<accession>A0A7I7SB31</accession>
<dbReference type="NCBIfam" id="TIGR01490">
    <property type="entry name" value="HAD-SF-IB-hyp1"/>
    <property type="match status" value="1"/>
</dbReference>
<dbReference type="Gene3D" id="3.40.50.1000">
    <property type="entry name" value="HAD superfamily/HAD-like"/>
    <property type="match status" value="1"/>
</dbReference>
<reference evidence="5 6" key="1">
    <citation type="submission" date="2017-04" db="EMBL/GenBank/DDBJ databases">
        <title>The new phylogeny of genus Mycobacterium.</title>
        <authorList>
            <person name="Tortoli E."/>
            <person name="Trovato A."/>
            <person name="Cirillo D.M."/>
        </authorList>
    </citation>
    <scope>NUCLEOTIDE SEQUENCE [LARGE SCALE GENOMIC DNA]</scope>
    <source>
        <strain evidence="5 6">KCTC 19819</strain>
    </source>
</reference>
<sequence length="270" mass="29133">MTEAGIGAGAGPGTEPAVPDAVAQIAASPPGPHVGAFFDLDGTLVAGFTATAHAGHRVRLRQARIGEILGVIEAATRYRLGRIQFDRLLVRAAGYLRGESIATLDALGDWLFTHRITGRVYPLMREIVHAHQRRGHTVVLSSSALTIHAEPVARYLDIPHVLCNHFELDEHGLLTGGVRTPVVWGTQKAAAVQQFCAEQNIALQDSYFYADGDEDAALMSLVGRPRPVNPRSGLAAMAAEQNWPVLRMARPDQRSTVRRVAGFGWAALWG</sequence>
<comment type="caution">
    <text evidence="5">The sequence shown here is derived from an EMBL/GenBank/DDBJ whole genome shotgun (WGS) entry which is preliminary data.</text>
</comment>
<dbReference type="RefSeq" id="WP_084228494.1">
    <property type="nucleotide sequence ID" value="NZ_AP022594.1"/>
</dbReference>
<keyword evidence="3" id="KW-0378">Hydrolase</keyword>
<proteinExistence type="inferred from homology"/>
<dbReference type="NCBIfam" id="TIGR01488">
    <property type="entry name" value="HAD-SF-IB"/>
    <property type="match status" value="1"/>
</dbReference>
<dbReference type="InterPro" id="IPR023214">
    <property type="entry name" value="HAD_sf"/>
</dbReference>
<dbReference type="Pfam" id="PF12710">
    <property type="entry name" value="HAD"/>
    <property type="match status" value="1"/>
</dbReference>
<organism evidence="5 6">
    <name type="scientific">Mycolicibacillus koreensis</name>
    <dbReference type="NCBI Taxonomy" id="1069220"/>
    <lineage>
        <taxon>Bacteria</taxon>
        <taxon>Bacillati</taxon>
        <taxon>Actinomycetota</taxon>
        <taxon>Actinomycetes</taxon>
        <taxon>Mycobacteriales</taxon>
        <taxon>Mycobacteriaceae</taxon>
        <taxon>Mycolicibacillus</taxon>
    </lineage>
</organism>
<gene>
    <name evidence="5" type="ORF">B8W67_04445</name>
</gene>
<protein>
    <submittedName>
        <fullName evidence="5">Haloacid dehalogenase</fullName>
    </submittedName>
</protein>
<dbReference type="CDD" id="cd02612">
    <property type="entry name" value="HAD_PGPPase"/>
    <property type="match status" value="1"/>
</dbReference>
<comment type="similarity">
    <text evidence="1">Belongs to the HAD-like hydrolase superfamily. SerB family.</text>
</comment>
<dbReference type="Gene3D" id="1.20.1440.100">
    <property type="entry name" value="SG protein - dephosphorylation function"/>
    <property type="match status" value="1"/>
</dbReference>
<keyword evidence="2" id="KW-0479">Metal-binding</keyword>
<dbReference type="SUPFAM" id="SSF56784">
    <property type="entry name" value="HAD-like"/>
    <property type="match status" value="1"/>
</dbReference>
<evidence type="ECO:0000256" key="3">
    <source>
        <dbReference type="ARBA" id="ARBA00022801"/>
    </source>
</evidence>
<dbReference type="PANTHER" id="PTHR43344">
    <property type="entry name" value="PHOSPHOSERINE PHOSPHATASE"/>
    <property type="match status" value="1"/>
</dbReference>
<dbReference type="GO" id="GO:0046872">
    <property type="term" value="F:metal ion binding"/>
    <property type="evidence" value="ECO:0007669"/>
    <property type="project" value="UniProtKB-KW"/>
</dbReference>
<dbReference type="EMBL" id="NCXO01000006">
    <property type="protein sequence ID" value="OSC35045.1"/>
    <property type="molecule type" value="Genomic_DNA"/>
</dbReference>
<keyword evidence="6" id="KW-1185">Reference proteome</keyword>
<dbReference type="AlphaFoldDB" id="A0A7I7SB31"/>
<evidence type="ECO:0000256" key="1">
    <source>
        <dbReference type="ARBA" id="ARBA00009184"/>
    </source>
</evidence>
<evidence type="ECO:0000256" key="2">
    <source>
        <dbReference type="ARBA" id="ARBA00022723"/>
    </source>
</evidence>
<dbReference type="OrthoDB" id="25607at2"/>
<name>A0A7I7SB31_9MYCO</name>
<evidence type="ECO:0000313" key="6">
    <source>
        <dbReference type="Proteomes" id="UP000193577"/>
    </source>
</evidence>
<dbReference type="GO" id="GO:0016787">
    <property type="term" value="F:hydrolase activity"/>
    <property type="evidence" value="ECO:0007669"/>
    <property type="project" value="UniProtKB-KW"/>
</dbReference>
<evidence type="ECO:0000313" key="5">
    <source>
        <dbReference type="EMBL" id="OSC35045.1"/>
    </source>
</evidence>
<dbReference type="InterPro" id="IPR036412">
    <property type="entry name" value="HAD-like_sf"/>
</dbReference>
<keyword evidence="4" id="KW-0460">Magnesium</keyword>
<evidence type="ECO:0000256" key="4">
    <source>
        <dbReference type="ARBA" id="ARBA00022842"/>
    </source>
</evidence>
<dbReference type="PANTHER" id="PTHR43344:SF13">
    <property type="entry name" value="PHOSPHATASE RV3661-RELATED"/>
    <property type="match status" value="1"/>
</dbReference>
<dbReference type="InterPro" id="IPR006385">
    <property type="entry name" value="HAD_hydro_SerB1"/>
</dbReference>
<dbReference type="Proteomes" id="UP000193577">
    <property type="component" value="Unassembled WGS sequence"/>
</dbReference>
<dbReference type="InterPro" id="IPR050582">
    <property type="entry name" value="HAD-like_SerB"/>
</dbReference>